<evidence type="ECO:0000259" key="1">
    <source>
        <dbReference type="Pfam" id="PF02371"/>
    </source>
</evidence>
<proteinExistence type="predicted"/>
<accession>A0ABS5PUN6</accession>
<dbReference type="InterPro" id="IPR003346">
    <property type="entry name" value="Transposase_20"/>
</dbReference>
<evidence type="ECO:0000313" key="2">
    <source>
        <dbReference type="EMBL" id="MBS7528813.1"/>
    </source>
</evidence>
<dbReference type="EMBL" id="JAHBCL010000064">
    <property type="protein sequence ID" value="MBS7528813.1"/>
    <property type="molecule type" value="Genomic_DNA"/>
</dbReference>
<evidence type="ECO:0000313" key="3">
    <source>
        <dbReference type="Proteomes" id="UP000746471"/>
    </source>
</evidence>
<comment type="caution">
    <text evidence="2">The sequence shown here is derived from an EMBL/GenBank/DDBJ whole genome shotgun (WGS) entry which is preliminary data.</text>
</comment>
<reference evidence="2 3" key="1">
    <citation type="submission" date="2021-05" db="EMBL/GenBank/DDBJ databases">
        <title>Fusibacter ferrireducens sp. nov., an anaerobic, sulfur- and Fe-reducing bacterium isolated from the mangrove sediment.</title>
        <authorList>
            <person name="Qiu D."/>
        </authorList>
    </citation>
    <scope>NUCLEOTIDE SEQUENCE [LARGE SCALE GENOMIC DNA]</scope>
    <source>
        <strain evidence="2 3">DSM 12116</strain>
    </source>
</reference>
<dbReference type="Pfam" id="PF02371">
    <property type="entry name" value="Transposase_20"/>
    <property type="match status" value="1"/>
</dbReference>
<organism evidence="2 3">
    <name type="scientific">Fusibacter paucivorans</name>
    <dbReference type="NCBI Taxonomy" id="76009"/>
    <lineage>
        <taxon>Bacteria</taxon>
        <taxon>Bacillati</taxon>
        <taxon>Bacillota</taxon>
        <taxon>Clostridia</taxon>
        <taxon>Eubacteriales</taxon>
        <taxon>Eubacteriales Family XII. Incertae Sedis</taxon>
        <taxon>Fusibacter</taxon>
    </lineage>
</organism>
<sequence length="64" mass="7114">MFLAFNASVSIILSKIGDISRFHSKKQLIAYAATAGISNRSTEPSNKVLRDYYDHLVDVEILNA</sequence>
<keyword evidence="3" id="KW-1185">Reference proteome</keyword>
<name>A0ABS5PUN6_9FIRM</name>
<dbReference type="Proteomes" id="UP000746471">
    <property type="component" value="Unassembled WGS sequence"/>
</dbReference>
<protein>
    <submittedName>
        <fullName evidence="2">Transposase</fullName>
    </submittedName>
</protein>
<gene>
    <name evidence="2" type="ORF">KHM83_19275</name>
</gene>
<feature type="domain" description="Transposase IS116/IS110/IS902 C-terminal" evidence="1">
    <location>
        <begin position="9"/>
        <end position="43"/>
    </location>
</feature>